<evidence type="ECO:0000313" key="2">
    <source>
        <dbReference type="Proteomes" id="UP001165042"/>
    </source>
</evidence>
<sequence length="120" mass="12730">MARVLVIGLDPAKVSGWDPRPIQAGMRQAQARFDELGIEADLCLVAVAEDPAAAVVEALTGRSYECVVIGGGIRKDESRLEFFEAVVNLVRRHAPGAAIAFNQTPSDSADAAARWLGLGE</sequence>
<protein>
    <submittedName>
        <fullName evidence="1">Uncharacterized protein</fullName>
    </submittedName>
</protein>
<name>A0A9W6V8Z3_9PSEU</name>
<comment type="caution">
    <text evidence="1">The sequence shown here is derived from an EMBL/GenBank/DDBJ whole genome shotgun (WGS) entry which is preliminary data.</text>
</comment>
<dbReference type="EMBL" id="BSSD01000001">
    <property type="protein sequence ID" value="GLW90438.1"/>
    <property type="molecule type" value="Genomic_DNA"/>
</dbReference>
<reference evidence="1" key="1">
    <citation type="submission" date="2023-02" db="EMBL/GenBank/DDBJ databases">
        <title>Actinokineospora globicatena NBRC 15670.</title>
        <authorList>
            <person name="Ichikawa N."/>
            <person name="Sato H."/>
            <person name="Tonouchi N."/>
        </authorList>
    </citation>
    <scope>NUCLEOTIDE SEQUENCE</scope>
    <source>
        <strain evidence="1">NBRC 15670</strain>
    </source>
</reference>
<dbReference type="Proteomes" id="UP001165042">
    <property type="component" value="Unassembled WGS sequence"/>
</dbReference>
<dbReference type="AlphaFoldDB" id="A0A9W6V8Z3"/>
<proteinExistence type="predicted"/>
<organism evidence="1 2">
    <name type="scientific">Actinokineospora globicatena</name>
    <dbReference type="NCBI Taxonomy" id="103729"/>
    <lineage>
        <taxon>Bacteria</taxon>
        <taxon>Bacillati</taxon>
        <taxon>Actinomycetota</taxon>
        <taxon>Actinomycetes</taxon>
        <taxon>Pseudonocardiales</taxon>
        <taxon>Pseudonocardiaceae</taxon>
        <taxon>Actinokineospora</taxon>
    </lineage>
</organism>
<keyword evidence="2" id="KW-1185">Reference proteome</keyword>
<dbReference type="RefSeq" id="WP_285608423.1">
    <property type="nucleotide sequence ID" value="NZ_BSSD01000001.1"/>
</dbReference>
<evidence type="ECO:0000313" key="1">
    <source>
        <dbReference type="EMBL" id="GLW90438.1"/>
    </source>
</evidence>
<gene>
    <name evidence="1" type="ORF">Aglo03_12540</name>
</gene>
<accession>A0A9W6V8Z3</accession>